<dbReference type="AlphaFoldDB" id="A0A0K2U6B2"/>
<protein>
    <submittedName>
        <fullName evidence="1">Uncharacterized protein</fullName>
    </submittedName>
</protein>
<organism evidence="1">
    <name type="scientific">Lepeophtheirus salmonis</name>
    <name type="common">Salmon louse</name>
    <name type="synonym">Caligus salmonis</name>
    <dbReference type="NCBI Taxonomy" id="72036"/>
    <lineage>
        <taxon>Eukaryota</taxon>
        <taxon>Metazoa</taxon>
        <taxon>Ecdysozoa</taxon>
        <taxon>Arthropoda</taxon>
        <taxon>Crustacea</taxon>
        <taxon>Multicrustacea</taxon>
        <taxon>Hexanauplia</taxon>
        <taxon>Copepoda</taxon>
        <taxon>Siphonostomatoida</taxon>
        <taxon>Caligidae</taxon>
        <taxon>Lepeophtheirus</taxon>
    </lineage>
</organism>
<sequence length="57" mass="6480">SLGCLYILVSSYNINLITYFVSGSNSLQSEILLVYALKFWGIVPLFSKRNPQFNALY</sequence>
<proteinExistence type="predicted"/>
<reference evidence="1" key="1">
    <citation type="submission" date="2014-05" db="EMBL/GenBank/DDBJ databases">
        <authorList>
            <person name="Chronopoulou M."/>
        </authorList>
    </citation>
    <scope>NUCLEOTIDE SEQUENCE</scope>
    <source>
        <tissue evidence="1">Whole organism</tissue>
    </source>
</reference>
<evidence type="ECO:0000313" key="1">
    <source>
        <dbReference type="EMBL" id="CDW33585.1"/>
    </source>
</evidence>
<name>A0A0K2U6B2_LEPSM</name>
<feature type="non-terminal residue" evidence="1">
    <location>
        <position position="1"/>
    </location>
</feature>
<dbReference type="EMBL" id="HACA01016224">
    <property type="protein sequence ID" value="CDW33585.1"/>
    <property type="molecule type" value="Transcribed_RNA"/>
</dbReference>
<accession>A0A0K2U6B2</accession>